<dbReference type="EC" id="2.7.7.65" evidence="2"/>
<dbReference type="InterPro" id="IPR050469">
    <property type="entry name" value="Diguanylate_Cyclase"/>
</dbReference>
<organism evidence="2 3">
    <name type="scientific">Amycolatopsis carbonis</name>
    <dbReference type="NCBI Taxonomy" id="715471"/>
    <lineage>
        <taxon>Bacteria</taxon>
        <taxon>Bacillati</taxon>
        <taxon>Actinomycetota</taxon>
        <taxon>Actinomycetes</taxon>
        <taxon>Pseudonocardiales</taxon>
        <taxon>Pseudonocardiaceae</taxon>
        <taxon>Amycolatopsis</taxon>
    </lineage>
</organism>
<dbReference type="SUPFAM" id="SSF55073">
    <property type="entry name" value="Nucleotide cyclase"/>
    <property type="match status" value="1"/>
</dbReference>
<dbReference type="AlphaFoldDB" id="A0A9Y2N2H6"/>
<dbReference type="GO" id="GO:0005886">
    <property type="term" value="C:plasma membrane"/>
    <property type="evidence" value="ECO:0007669"/>
    <property type="project" value="TreeGrafter"/>
</dbReference>
<evidence type="ECO:0000313" key="3">
    <source>
        <dbReference type="Proteomes" id="UP001236014"/>
    </source>
</evidence>
<dbReference type="PROSITE" id="PS50887">
    <property type="entry name" value="GGDEF"/>
    <property type="match status" value="1"/>
</dbReference>
<proteinExistence type="predicted"/>
<dbReference type="Gene3D" id="3.30.70.270">
    <property type="match status" value="1"/>
</dbReference>
<protein>
    <submittedName>
        <fullName evidence="2">GGDEF domain-containing protein</fullName>
        <ecNumber evidence="2">2.7.7.65</ecNumber>
    </submittedName>
</protein>
<accession>A0A9Y2N2H6</accession>
<evidence type="ECO:0000313" key="2">
    <source>
        <dbReference type="EMBL" id="WIX83994.1"/>
    </source>
</evidence>
<dbReference type="PANTHER" id="PTHR45138:SF9">
    <property type="entry name" value="DIGUANYLATE CYCLASE DGCM-RELATED"/>
    <property type="match status" value="1"/>
</dbReference>
<dbReference type="InterPro" id="IPR043128">
    <property type="entry name" value="Rev_trsase/Diguanyl_cyclase"/>
</dbReference>
<dbReference type="GO" id="GO:1902201">
    <property type="term" value="P:negative regulation of bacterial-type flagellum-dependent cell motility"/>
    <property type="evidence" value="ECO:0007669"/>
    <property type="project" value="TreeGrafter"/>
</dbReference>
<dbReference type="InterPro" id="IPR029787">
    <property type="entry name" value="Nucleotide_cyclase"/>
</dbReference>
<dbReference type="GO" id="GO:0043709">
    <property type="term" value="P:cell adhesion involved in single-species biofilm formation"/>
    <property type="evidence" value="ECO:0007669"/>
    <property type="project" value="TreeGrafter"/>
</dbReference>
<dbReference type="EMBL" id="CP127294">
    <property type="protein sequence ID" value="WIX83994.1"/>
    <property type="molecule type" value="Genomic_DNA"/>
</dbReference>
<dbReference type="RefSeq" id="WP_285974530.1">
    <property type="nucleotide sequence ID" value="NZ_CP127294.1"/>
</dbReference>
<sequence length="163" mass="17920">MRLLADRIAERETTLLLLDVDFFKQANTNLEHVGGDQVLAQLADVVQSISREHDMTCRWGGEEFVILMPATGQDEGVVIAERIREAFGTSSVEIEDPAGGRPRVINKQRQMGAGFTVSIGVAVSPKHGVELSELKQRADLALEWAKRNGRNRVGVASDGGRRR</sequence>
<dbReference type="SMART" id="SM00267">
    <property type="entry name" value="GGDEF"/>
    <property type="match status" value="1"/>
</dbReference>
<dbReference type="Proteomes" id="UP001236014">
    <property type="component" value="Chromosome"/>
</dbReference>
<keyword evidence="3" id="KW-1185">Reference proteome</keyword>
<keyword evidence="2" id="KW-0808">Transferase</keyword>
<reference evidence="2 3" key="1">
    <citation type="submission" date="2023-06" db="EMBL/GenBank/DDBJ databases">
        <authorList>
            <person name="Oyuntsetseg B."/>
            <person name="Kim S.B."/>
        </authorList>
    </citation>
    <scope>NUCLEOTIDE SEQUENCE [LARGE SCALE GENOMIC DNA]</scope>
    <source>
        <strain evidence="2 3">2-15</strain>
    </source>
</reference>
<feature type="domain" description="GGDEF" evidence="1">
    <location>
        <begin position="11"/>
        <end position="158"/>
    </location>
</feature>
<dbReference type="Pfam" id="PF00990">
    <property type="entry name" value="GGDEF"/>
    <property type="match status" value="1"/>
</dbReference>
<dbReference type="InterPro" id="IPR000160">
    <property type="entry name" value="GGDEF_dom"/>
</dbReference>
<gene>
    <name evidence="2" type="ORF">QRX50_22485</name>
</gene>
<dbReference type="PANTHER" id="PTHR45138">
    <property type="entry name" value="REGULATORY COMPONENTS OF SENSORY TRANSDUCTION SYSTEM"/>
    <property type="match status" value="1"/>
</dbReference>
<dbReference type="GO" id="GO:0052621">
    <property type="term" value="F:diguanylate cyclase activity"/>
    <property type="evidence" value="ECO:0007669"/>
    <property type="project" value="UniProtKB-EC"/>
</dbReference>
<dbReference type="KEGG" id="acab:QRX50_22485"/>
<evidence type="ECO:0000259" key="1">
    <source>
        <dbReference type="PROSITE" id="PS50887"/>
    </source>
</evidence>
<name>A0A9Y2N2H6_9PSEU</name>
<keyword evidence="2" id="KW-0548">Nucleotidyltransferase</keyword>
<dbReference type="NCBIfam" id="TIGR00254">
    <property type="entry name" value="GGDEF"/>
    <property type="match status" value="1"/>
</dbReference>
<dbReference type="CDD" id="cd01949">
    <property type="entry name" value="GGDEF"/>
    <property type="match status" value="1"/>
</dbReference>